<gene>
    <name evidence="2" type="ORF">EGW08_002984</name>
</gene>
<feature type="compositionally biased region" description="Polar residues" evidence="1">
    <location>
        <begin position="357"/>
        <end position="370"/>
    </location>
</feature>
<feature type="compositionally biased region" description="Polar residues" evidence="1">
    <location>
        <begin position="233"/>
        <end position="243"/>
    </location>
</feature>
<keyword evidence="3" id="KW-1185">Reference proteome</keyword>
<feature type="region of interest" description="Disordered" evidence="1">
    <location>
        <begin position="357"/>
        <end position="454"/>
    </location>
</feature>
<evidence type="ECO:0000313" key="2">
    <source>
        <dbReference type="EMBL" id="RUS89241.1"/>
    </source>
</evidence>
<protein>
    <submittedName>
        <fullName evidence="2">Uncharacterized protein</fullName>
    </submittedName>
</protein>
<reference evidence="2 3" key="1">
    <citation type="submission" date="2019-01" db="EMBL/GenBank/DDBJ databases">
        <title>A draft genome assembly of the solar-powered sea slug Elysia chlorotica.</title>
        <authorList>
            <person name="Cai H."/>
            <person name="Li Q."/>
            <person name="Fang X."/>
            <person name="Li J."/>
            <person name="Curtis N.E."/>
            <person name="Altenburger A."/>
            <person name="Shibata T."/>
            <person name="Feng M."/>
            <person name="Maeda T."/>
            <person name="Schwartz J.A."/>
            <person name="Shigenobu S."/>
            <person name="Lundholm N."/>
            <person name="Nishiyama T."/>
            <person name="Yang H."/>
            <person name="Hasebe M."/>
            <person name="Li S."/>
            <person name="Pierce S.K."/>
            <person name="Wang J."/>
        </authorList>
    </citation>
    <scope>NUCLEOTIDE SEQUENCE [LARGE SCALE GENOMIC DNA]</scope>
    <source>
        <strain evidence="2">EC2010</strain>
        <tissue evidence="2">Whole organism of an adult</tissue>
    </source>
</reference>
<dbReference type="Proteomes" id="UP000271974">
    <property type="component" value="Unassembled WGS sequence"/>
</dbReference>
<feature type="region of interest" description="Disordered" evidence="1">
    <location>
        <begin position="207"/>
        <end position="244"/>
    </location>
</feature>
<dbReference type="OrthoDB" id="6162022at2759"/>
<feature type="region of interest" description="Disordered" evidence="1">
    <location>
        <begin position="289"/>
        <end position="323"/>
    </location>
</feature>
<dbReference type="AlphaFoldDB" id="A0A433U5Y5"/>
<evidence type="ECO:0000256" key="1">
    <source>
        <dbReference type="SAM" id="MobiDB-lite"/>
    </source>
</evidence>
<accession>A0A433U5Y5</accession>
<dbReference type="EMBL" id="RQTK01000061">
    <property type="protein sequence ID" value="RUS89241.1"/>
    <property type="molecule type" value="Genomic_DNA"/>
</dbReference>
<feature type="compositionally biased region" description="Polar residues" evidence="1">
    <location>
        <begin position="401"/>
        <end position="411"/>
    </location>
</feature>
<comment type="caution">
    <text evidence="2">The sequence shown here is derived from an EMBL/GenBank/DDBJ whole genome shotgun (WGS) entry which is preliminary data.</text>
</comment>
<name>A0A433U5Y5_ELYCH</name>
<organism evidence="2 3">
    <name type="scientific">Elysia chlorotica</name>
    <name type="common">Eastern emerald elysia</name>
    <name type="synonym">Sea slug</name>
    <dbReference type="NCBI Taxonomy" id="188477"/>
    <lineage>
        <taxon>Eukaryota</taxon>
        <taxon>Metazoa</taxon>
        <taxon>Spiralia</taxon>
        <taxon>Lophotrochozoa</taxon>
        <taxon>Mollusca</taxon>
        <taxon>Gastropoda</taxon>
        <taxon>Heterobranchia</taxon>
        <taxon>Euthyneura</taxon>
        <taxon>Panpulmonata</taxon>
        <taxon>Sacoglossa</taxon>
        <taxon>Placobranchoidea</taxon>
        <taxon>Plakobranchidae</taxon>
        <taxon>Elysia</taxon>
    </lineage>
</organism>
<evidence type="ECO:0000313" key="3">
    <source>
        <dbReference type="Proteomes" id="UP000271974"/>
    </source>
</evidence>
<sequence>MENMIAAEMCEVLNPMLALNKLVVYSSNRNSNHHHSVTDDVIAADTTKYRSPLDKTLLTHTVSGEMDRQRELKTHGENSLDIKKKSHVVKQITDTPKDLTHTDSDSFLVSKQHRAVQCTEILDCSAKKGDVICAANNKTDKDLPNNEPDVLSEPHRDTGRYSRGLRHATDVSLKSGPPIVTLVRESSAFGGVLCCGKNTKMVPVTQVTSPTVPSGEKDARANRRRRTNGAVIRQNTMDQQKPSDCQDHTYLLEVTADLPSSTSQGTSASTSETNASSVVLLPVLPSIPVNKAKEGRPSPMMLRRGDARSPCARDISGSFSPSQTIQNAARKVAAYFSSSASSSPSLDDVSLPSTKNFASANTNQTPSKTQSPTISMISSSKSKTHRPKSTSTKNNFRKAKSNGSVSSNSPTLIKKIYQGGAKRSLSPNKSPQEARKITGISSLSLAPEPPHSDLLTLSPATKLLRKRMVQESPTLLRRT</sequence>
<proteinExistence type="predicted"/>
<feature type="compositionally biased region" description="Low complexity" evidence="1">
    <location>
        <begin position="371"/>
        <end position="381"/>
    </location>
</feature>